<evidence type="ECO:0000256" key="4">
    <source>
        <dbReference type="ARBA" id="ARBA00022927"/>
    </source>
</evidence>
<reference evidence="7 8" key="1">
    <citation type="submission" date="2016-07" db="EMBL/GenBank/DDBJ databases">
        <title>Pervasive Adenine N6-methylation of Active Genes in Fungi.</title>
        <authorList>
            <consortium name="DOE Joint Genome Institute"/>
            <person name="Mondo S.J."/>
            <person name="Dannebaum R.O."/>
            <person name="Kuo R.C."/>
            <person name="Labutti K."/>
            <person name="Haridas S."/>
            <person name="Kuo A."/>
            <person name="Salamov A."/>
            <person name="Ahrendt S.R."/>
            <person name="Lipzen A."/>
            <person name="Sullivan W."/>
            <person name="Andreopoulos W.B."/>
            <person name="Clum A."/>
            <person name="Lindquist E."/>
            <person name="Daum C."/>
            <person name="Ramamoorthy G.K."/>
            <person name="Gryganskyi A."/>
            <person name="Culley D."/>
            <person name="Magnuson J.K."/>
            <person name="James T.Y."/>
            <person name="O'Malley M.A."/>
            <person name="Stajich J.E."/>
            <person name="Spatafora J.W."/>
            <person name="Visel A."/>
            <person name="Grigoriev I.V."/>
        </authorList>
    </citation>
    <scope>NUCLEOTIDE SEQUENCE [LARGE SCALE GENOMIC DNA]</scope>
    <source>
        <strain evidence="7 8">CBS 931.73</strain>
    </source>
</reference>
<dbReference type="GO" id="GO:0016020">
    <property type="term" value="C:membrane"/>
    <property type="evidence" value="ECO:0007669"/>
    <property type="project" value="TreeGrafter"/>
</dbReference>
<comment type="subcellular location">
    <subcellularLocation>
        <location evidence="1">Cytoplasm</location>
    </subcellularLocation>
</comment>
<dbReference type="Proteomes" id="UP000193498">
    <property type="component" value="Unassembled WGS sequence"/>
</dbReference>
<feature type="region of interest" description="Disordered" evidence="5">
    <location>
        <begin position="20"/>
        <end position="48"/>
    </location>
</feature>
<keyword evidence="2" id="KW-0813">Transport</keyword>
<evidence type="ECO:0000256" key="2">
    <source>
        <dbReference type="ARBA" id="ARBA00022448"/>
    </source>
</evidence>
<evidence type="ECO:0000313" key="8">
    <source>
        <dbReference type="Proteomes" id="UP000193498"/>
    </source>
</evidence>
<keyword evidence="3" id="KW-0963">Cytoplasm</keyword>
<keyword evidence="4" id="KW-0653">Protein transport</keyword>
<evidence type="ECO:0000256" key="1">
    <source>
        <dbReference type="ARBA" id="ARBA00004496"/>
    </source>
</evidence>
<comment type="caution">
    <text evidence="7">The sequence shown here is derived from an EMBL/GenBank/DDBJ whole genome shotgun (WGS) entry which is preliminary data.</text>
</comment>
<feature type="compositionally biased region" description="Polar residues" evidence="5">
    <location>
        <begin position="20"/>
        <end position="33"/>
    </location>
</feature>
<dbReference type="PANTHER" id="PTHR12894:SF27">
    <property type="entry name" value="TRANSFORMING GROWTH FACTOR-BETA RECEPTOR-ASSOCIATED PROTEIN 1"/>
    <property type="match status" value="1"/>
</dbReference>
<sequence length="1017" mass="113933">MQFQPFVLKTILSALLPEDQSSATSPSLTTHQQSPPRLPPRNSSLSPVNLTRSLSASSTSSLFSGKVTAESVETWDKNVYVGTNDGYIYHYLAADLSLSDDEDESPQLIQKRNLGVGKKSVERIVALPTISKLVVLCDSTIMFFTLPDLSSIPHEIMAPIRGVTCLCFDEGNSSFQKNRVSMCAVKRRAVQFYQLGDGAVLERETSLPDGAITVCRFENHLCFADTYSYKILDIRTSRAIDLIPTSKGNSDWGIKNSSASLKPIVTVVDKGEFLLITAAAGAQSALGMFVTSSGDPTRGTLQWPSHPRAIGIHFPYVIALLRNNTIQIHNLLDQKLMQSFGFTRNMEVRNLVETNGMVFSAPSILDMSQSLPSLATTFLITRDSLMTLAPLPLITQVDSLLDTNRVEEALDVAEDARNTIVSRRNERMRYELEYIYRKAGFIYLGETLFDDALGLFLKGNLDPRVLIKLFPDISGPSSESDTPLLEEKLNDYVDGIGNINDIVTNSLQKNYSVNLNTPEDEETIQSIKQMHSVLISNAKEILVRYLVKTRPKSIKEKKFDLKKAIDTALLKLYSESNSEDLYKMLRTKNDCILSECEGILLERKQFYPLALLYVENKEYHKALDLMLKIYDGPDPDTRFGGVAEVAELLSRLADPTLVLEYVPWVIERDPSLGAEVFVRMNPEVTAKFDKAQVLSLLEKNGGEGIRRYLEYLIFQCEDHNTDRHTTLATTYIEDLSGMYEKNLQDVLGELETAFAVASITSPSITFMHFLEKRTDDASNKILEKILEFKYFTIERAILFGRVGEHEKALETLVYDAKDYIGAEVYCIYEGKRVCDSDASGYNQPKSGVEAEVEAEESAIISSIANGPEEISTQSLSEKLFHKLLEVYLNMSKSGNAMLPQITRLLDARFSYLDISEVLQMIPDEWSVDTIHSFLIRSLRKTMNIHLENQVLKGVARGQNLMASAELVQCYMNEPPVVITPELTCAVCHKLIGEAIFACETKFGKRQIVHLHCRSEES</sequence>
<keyword evidence="8" id="KW-1185">Reference proteome</keyword>
<feature type="domain" description="CNH" evidence="6">
    <location>
        <begin position="66"/>
        <end position="355"/>
    </location>
</feature>
<dbReference type="GO" id="GO:0006914">
    <property type="term" value="P:autophagy"/>
    <property type="evidence" value="ECO:0007669"/>
    <property type="project" value="TreeGrafter"/>
</dbReference>
<evidence type="ECO:0000256" key="3">
    <source>
        <dbReference type="ARBA" id="ARBA00022490"/>
    </source>
</evidence>
<dbReference type="GO" id="GO:0015031">
    <property type="term" value="P:protein transport"/>
    <property type="evidence" value="ECO:0007669"/>
    <property type="project" value="UniProtKB-KW"/>
</dbReference>
<evidence type="ECO:0000256" key="5">
    <source>
        <dbReference type="SAM" id="MobiDB-lite"/>
    </source>
</evidence>
<dbReference type="Pfam" id="PF10366">
    <property type="entry name" value="Vps39_1"/>
    <property type="match status" value="1"/>
</dbReference>
<dbReference type="InterPro" id="IPR001180">
    <property type="entry name" value="CNH_dom"/>
</dbReference>
<dbReference type="EMBL" id="MCFE01000005">
    <property type="protein sequence ID" value="ORY07880.1"/>
    <property type="molecule type" value="Genomic_DNA"/>
</dbReference>
<dbReference type="InterPro" id="IPR032914">
    <property type="entry name" value="Vam6/VPS39/TRAP1"/>
</dbReference>
<name>A0A1Y1ZC82_9FUNG</name>
<dbReference type="PROSITE" id="PS50219">
    <property type="entry name" value="CNH"/>
    <property type="match status" value="1"/>
</dbReference>
<protein>
    <recommendedName>
        <fullName evidence="6">CNH domain-containing protein</fullName>
    </recommendedName>
</protein>
<dbReference type="GO" id="GO:0005737">
    <property type="term" value="C:cytoplasm"/>
    <property type="evidence" value="ECO:0007669"/>
    <property type="project" value="UniProtKB-SubCell"/>
</dbReference>
<dbReference type="STRING" id="1314790.A0A1Y1ZC82"/>
<dbReference type="Pfam" id="PF00780">
    <property type="entry name" value="CNH"/>
    <property type="match status" value="1"/>
</dbReference>
<dbReference type="InParanoid" id="A0A1Y1ZC82"/>
<evidence type="ECO:0000259" key="6">
    <source>
        <dbReference type="PROSITE" id="PS50219"/>
    </source>
</evidence>
<gene>
    <name evidence="7" type="ORF">K493DRAFT_403612</name>
</gene>
<dbReference type="GO" id="GO:0034058">
    <property type="term" value="P:endosomal vesicle fusion"/>
    <property type="evidence" value="ECO:0007669"/>
    <property type="project" value="TreeGrafter"/>
</dbReference>
<evidence type="ECO:0000313" key="7">
    <source>
        <dbReference type="EMBL" id="ORY07880.1"/>
    </source>
</evidence>
<dbReference type="AlphaFoldDB" id="A0A1Y1ZC82"/>
<dbReference type="InterPro" id="IPR019452">
    <property type="entry name" value="VPS39/TGF_beta_rcpt-assoc_1"/>
</dbReference>
<dbReference type="PANTHER" id="PTHR12894">
    <property type="entry name" value="CNH DOMAIN CONTAINING"/>
    <property type="match status" value="1"/>
</dbReference>
<dbReference type="OrthoDB" id="10258882at2759"/>
<dbReference type="FunCoup" id="A0A1Y1ZC82">
    <property type="interactions" value="114"/>
</dbReference>
<organism evidence="7 8">
    <name type="scientific">Basidiobolus meristosporus CBS 931.73</name>
    <dbReference type="NCBI Taxonomy" id="1314790"/>
    <lineage>
        <taxon>Eukaryota</taxon>
        <taxon>Fungi</taxon>
        <taxon>Fungi incertae sedis</taxon>
        <taxon>Zoopagomycota</taxon>
        <taxon>Entomophthoromycotina</taxon>
        <taxon>Basidiobolomycetes</taxon>
        <taxon>Basidiobolales</taxon>
        <taxon>Basidiobolaceae</taxon>
        <taxon>Basidiobolus</taxon>
    </lineage>
</organism>
<accession>A0A1Y1ZC82</accession>
<proteinExistence type="predicted"/>